<evidence type="ECO:0000256" key="1">
    <source>
        <dbReference type="ARBA" id="ARBA00007707"/>
    </source>
</evidence>
<keyword evidence="4" id="KW-0012">Acyltransferase</keyword>
<name>I6ZUN6_MELRP</name>
<gene>
    <name evidence="5" type="ordered locus">MROS_2499</name>
</gene>
<dbReference type="PATRIC" id="fig|1191523.3.peg.2630"/>
<dbReference type="PANTHER" id="PTHR43584:SF9">
    <property type="entry name" value="TRANSFERASE HEXAPEPTIDE REPEAT CONTAINING PROTEIN"/>
    <property type="match status" value="1"/>
</dbReference>
<dbReference type="InterPro" id="IPR001451">
    <property type="entry name" value="Hexapep"/>
</dbReference>
<comment type="similarity">
    <text evidence="2">In the N-terminal section; belongs to the N-acetylglucosamine-1-phosphate uridyltransferase family.</text>
</comment>
<dbReference type="RefSeq" id="WP_014857159.1">
    <property type="nucleotide sequence ID" value="NC_018178.1"/>
</dbReference>
<reference evidence="5 6" key="1">
    <citation type="journal article" date="2013" name="PLoS ONE">
        <title>Genomic analysis of Melioribacter roseus, facultatively anaerobic organotrophic bacterium representing a novel deep lineage within Bacteriodetes/Chlorobi group.</title>
        <authorList>
            <person name="Kadnikov V.V."/>
            <person name="Mardanov A.V."/>
            <person name="Podosokorskaya O.A."/>
            <person name="Gavrilov S.N."/>
            <person name="Kublanov I.V."/>
            <person name="Beletsky A.V."/>
            <person name="Bonch-Osmolovskaya E.A."/>
            <person name="Ravin N.V."/>
        </authorList>
    </citation>
    <scope>NUCLEOTIDE SEQUENCE [LARGE SCALE GENOMIC DNA]</scope>
    <source>
        <strain evidence="6">JCM 17771 / P3M-2</strain>
    </source>
</reference>
<dbReference type="OrthoDB" id="9784832at2"/>
<dbReference type="KEGG" id="mro:MROS_2499"/>
<dbReference type="InterPro" id="IPR050065">
    <property type="entry name" value="GlmU-like"/>
</dbReference>
<comment type="similarity">
    <text evidence="1">In the C-terminal section; belongs to the transferase hexapeptide repeat family.</text>
</comment>
<dbReference type="SUPFAM" id="SSF51161">
    <property type="entry name" value="Trimeric LpxA-like enzymes"/>
    <property type="match status" value="1"/>
</dbReference>
<dbReference type="PANTHER" id="PTHR43584">
    <property type="entry name" value="NUCLEOTIDYL TRANSFERASE"/>
    <property type="match status" value="1"/>
</dbReference>
<dbReference type="HOGENOM" id="CLU_055419_0_0_10"/>
<sequence length="416" mass="47243">MKKIILVFEDTGFRDLLPLSYLRPVYELRTGIFSLLSKIEYSFAGSEIYLTCRKYLEENYREKKKNYRINLLPEAGEALMINGRVLMNKKLRSEISKLQTGEALVSGKNFIAGIIDADNLKKIYDSDFLPQFDNFKFNEKEIETEIIQYPWKLINYNGKEIETDFKTLLKYSGKIKTAVHPKFKKVELQHKKSIHIGKDVKIEPFVFIDASDGPVYIDENVHIMSNSMIKGPAFIGRNSIIKANSTIYHGASIGKYSKVGGEVEDSIIQSYSNKQHDGFLGHSYLGSWVNLGAGTNNSDLKNNYGSITVNLNNKKIDTGLRFLGLIMGDHSKSAIGTKFNTGTICGVMCNVFGNGFPPKFIPSFTWGCIDEMSVFDIDKSIELARIVTARRNVEFTESDEKLLRKVFELSEIERKY</sequence>
<dbReference type="InterPro" id="IPR011004">
    <property type="entry name" value="Trimer_LpxA-like_sf"/>
</dbReference>
<dbReference type="NCBIfam" id="TIGR03991">
    <property type="entry name" value="alt_bact_glmU"/>
    <property type="match status" value="1"/>
</dbReference>
<evidence type="ECO:0000313" key="6">
    <source>
        <dbReference type="Proteomes" id="UP000009011"/>
    </source>
</evidence>
<evidence type="ECO:0000313" key="5">
    <source>
        <dbReference type="EMBL" id="AFN75729.1"/>
    </source>
</evidence>
<dbReference type="Pfam" id="PF00132">
    <property type="entry name" value="Hexapep"/>
    <property type="match status" value="1"/>
</dbReference>
<dbReference type="EMBL" id="CP003557">
    <property type="protein sequence ID" value="AFN75729.1"/>
    <property type="molecule type" value="Genomic_DNA"/>
</dbReference>
<dbReference type="GO" id="GO:0016746">
    <property type="term" value="F:acyltransferase activity"/>
    <property type="evidence" value="ECO:0007669"/>
    <property type="project" value="UniProtKB-KW"/>
</dbReference>
<dbReference type="AlphaFoldDB" id="I6ZUN6"/>
<keyword evidence="6" id="KW-1185">Reference proteome</keyword>
<dbReference type="Proteomes" id="UP000009011">
    <property type="component" value="Chromosome"/>
</dbReference>
<dbReference type="InterPro" id="IPR023917">
    <property type="entry name" value="Bifunctiontional_GlmU_bac-type"/>
</dbReference>
<organism evidence="5 6">
    <name type="scientific">Melioribacter roseus (strain DSM 23840 / JCM 17771 / VKM B-2668 / P3M-2)</name>
    <dbReference type="NCBI Taxonomy" id="1191523"/>
    <lineage>
        <taxon>Bacteria</taxon>
        <taxon>Pseudomonadati</taxon>
        <taxon>Ignavibacteriota</taxon>
        <taxon>Ignavibacteria</taxon>
        <taxon>Ignavibacteriales</taxon>
        <taxon>Melioribacteraceae</taxon>
        <taxon>Melioribacter</taxon>
    </lineage>
</organism>
<dbReference type="CDD" id="cd05635">
    <property type="entry name" value="LbH_unknown"/>
    <property type="match status" value="1"/>
</dbReference>
<evidence type="ECO:0000256" key="4">
    <source>
        <dbReference type="ARBA" id="ARBA00023315"/>
    </source>
</evidence>
<accession>I6ZUN6</accession>
<dbReference type="Gene3D" id="2.160.10.10">
    <property type="entry name" value="Hexapeptide repeat proteins"/>
    <property type="match status" value="1"/>
</dbReference>
<dbReference type="GO" id="GO:0016779">
    <property type="term" value="F:nucleotidyltransferase activity"/>
    <property type="evidence" value="ECO:0007669"/>
    <property type="project" value="UniProtKB-ARBA"/>
</dbReference>
<dbReference type="Pfam" id="PF13562">
    <property type="entry name" value="NTP_transf_4"/>
    <property type="match status" value="1"/>
</dbReference>
<keyword evidence="3 5" id="KW-0808">Transferase</keyword>
<evidence type="ECO:0000256" key="2">
    <source>
        <dbReference type="ARBA" id="ARBA00007947"/>
    </source>
</evidence>
<protein>
    <submittedName>
        <fullName evidence="5">Glucose-1-phosphate thymidylyltransferase-like protein</fullName>
    </submittedName>
</protein>
<evidence type="ECO:0000256" key="3">
    <source>
        <dbReference type="ARBA" id="ARBA00022679"/>
    </source>
</evidence>
<dbReference type="eggNOG" id="COG1207">
    <property type="taxonomic scope" value="Bacteria"/>
</dbReference>
<dbReference type="STRING" id="1191523.MROS_2499"/>
<proteinExistence type="inferred from homology"/>